<accession>A0AAU7K3N5</accession>
<feature type="binding site" evidence="9">
    <location>
        <begin position="33"/>
        <end position="37"/>
    </location>
    <ligand>
        <name>4-amino-2-methyl-5-(diphosphooxymethyl)pyrimidine</name>
        <dbReference type="ChEBI" id="CHEBI:57841"/>
    </ligand>
</feature>
<dbReference type="GO" id="GO:0009229">
    <property type="term" value="P:thiamine diphosphate biosynthetic process"/>
    <property type="evidence" value="ECO:0007669"/>
    <property type="project" value="UniProtKB-UniRule"/>
</dbReference>
<dbReference type="GO" id="GO:0009228">
    <property type="term" value="P:thiamine biosynthetic process"/>
    <property type="evidence" value="ECO:0007669"/>
    <property type="project" value="UniProtKB-KW"/>
</dbReference>
<feature type="binding site" evidence="9">
    <location>
        <position position="133"/>
    </location>
    <ligand>
        <name>4-amino-2-methyl-5-(diphosphooxymethyl)pyrimidine</name>
        <dbReference type="ChEBI" id="CHEBI:57841"/>
    </ligand>
</feature>
<evidence type="ECO:0000256" key="10">
    <source>
        <dbReference type="RuleBase" id="RU003826"/>
    </source>
</evidence>
<evidence type="ECO:0000256" key="4">
    <source>
        <dbReference type="ARBA" id="ARBA00022842"/>
    </source>
</evidence>
<evidence type="ECO:0000256" key="11">
    <source>
        <dbReference type="RuleBase" id="RU004253"/>
    </source>
</evidence>
<protein>
    <recommendedName>
        <fullName evidence="9">Thiamine-phosphate synthase</fullName>
        <shortName evidence="9">TP synthase</shortName>
        <shortName evidence="9">TPS</shortName>
        <ecNumber evidence="9">2.5.1.3</ecNumber>
    </recommendedName>
    <alternativeName>
        <fullName evidence="9">Thiamine-phosphate pyrophosphorylase</fullName>
        <shortName evidence="9">TMP pyrophosphorylase</shortName>
        <shortName evidence="9">TMP-PPase</shortName>
    </alternativeName>
</protein>
<reference evidence="13" key="1">
    <citation type="submission" date="2024-05" db="EMBL/GenBank/DDBJ databases">
        <authorList>
            <person name="Kim S."/>
            <person name="Heo J."/>
            <person name="Choi H."/>
            <person name="Choi Y."/>
            <person name="Kwon S.-W."/>
            <person name="Kim Y."/>
        </authorList>
    </citation>
    <scope>NUCLEOTIDE SEQUENCE</scope>
    <source>
        <strain evidence="13">KACC 23697</strain>
    </source>
</reference>
<feature type="binding site" evidence="9">
    <location>
        <begin position="130"/>
        <end position="132"/>
    </location>
    <ligand>
        <name>2-[(2R,5Z)-2-carboxy-4-methylthiazol-5(2H)-ylidene]ethyl phosphate</name>
        <dbReference type="ChEBI" id="CHEBI:62899"/>
    </ligand>
</feature>
<comment type="catalytic activity">
    <reaction evidence="6 9 10">
        <text>4-methyl-5-(2-phosphooxyethyl)-thiazole + 4-amino-2-methyl-5-(diphosphooxymethyl)pyrimidine + H(+) = thiamine phosphate + diphosphate</text>
        <dbReference type="Rhea" id="RHEA:22328"/>
        <dbReference type="ChEBI" id="CHEBI:15378"/>
        <dbReference type="ChEBI" id="CHEBI:33019"/>
        <dbReference type="ChEBI" id="CHEBI:37575"/>
        <dbReference type="ChEBI" id="CHEBI:57841"/>
        <dbReference type="ChEBI" id="CHEBI:58296"/>
        <dbReference type="EC" id="2.5.1.3"/>
    </reaction>
</comment>
<dbReference type="Pfam" id="PF02581">
    <property type="entry name" value="TMP-TENI"/>
    <property type="match status" value="1"/>
</dbReference>
<comment type="catalytic activity">
    <reaction evidence="8 9 10">
        <text>2-[(2R,5Z)-2-carboxy-4-methylthiazol-5(2H)-ylidene]ethyl phosphate + 4-amino-2-methyl-5-(diphosphooxymethyl)pyrimidine + 2 H(+) = thiamine phosphate + CO2 + diphosphate</text>
        <dbReference type="Rhea" id="RHEA:47844"/>
        <dbReference type="ChEBI" id="CHEBI:15378"/>
        <dbReference type="ChEBI" id="CHEBI:16526"/>
        <dbReference type="ChEBI" id="CHEBI:33019"/>
        <dbReference type="ChEBI" id="CHEBI:37575"/>
        <dbReference type="ChEBI" id="CHEBI:57841"/>
        <dbReference type="ChEBI" id="CHEBI:62899"/>
        <dbReference type="EC" id="2.5.1.3"/>
    </reaction>
</comment>
<keyword evidence="3 9" id="KW-0479">Metal-binding</keyword>
<dbReference type="GO" id="GO:0004789">
    <property type="term" value="F:thiamine-phosphate diphosphorylase activity"/>
    <property type="evidence" value="ECO:0007669"/>
    <property type="project" value="UniProtKB-UniRule"/>
</dbReference>
<dbReference type="EC" id="2.5.1.3" evidence="9"/>
<evidence type="ECO:0000256" key="9">
    <source>
        <dbReference type="HAMAP-Rule" id="MF_00097"/>
    </source>
</evidence>
<dbReference type="InterPro" id="IPR034291">
    <property type="entry name" value="TMP_synthase"/>
</dbReference>
<evidence type="ECO:0000313" key="13">
    <source>
        <dbReference type="EMBL" id="XBO47108.1"/>
    </source>
</evidence>
<evidence type="ECO:0000256" key="7">
    <source>
        <dbReference type="ARBA" id="ARBA00047851"/>
    </source>
</evidence>
<evidence type="ECO:0000256" key="6">
    <source>
        <dbReference type="ARBA" id="ARBA00047334"/>
    </source>
</evidence>
<feature type="binding site" evidence="9">
    <location>
        <position position="66"/>
    </location>
    <ligand>
        <name>Mg(2+)</name>
        <dbReference type="ChEBI" id="CHEBI:18420"/>
    </ligand>
</feature>
<comment type="cofactor">
    <cofactor evidence="9">
        <name>Mg(2+)</name>
        <dbReference type="ChEBI" id="CHEBI:18420"/>
    </cofactor>
    <text evidence="9">Binds 1 Mg(2+) ion per subunit.</text>
</comment>
<dbReference type="GO" id="GO:0000287">
    <property type="term" value="F:magnesium ion binding"/>
    <property type="evidence" value="ECO:0007669"/>
    <property type="project" value="UniProtKB-UniRule"/>
</dbReference>
<evidence type="ECO:0000256" key="5">
    <source>
        <dbReference type="ARBA" id="ARBA00022977"/>
    </source>
</evidence>
<dbReference type="SUPFAM" id="SSF51391">
    <property type="entry name" value="Thiamin phosphate synthase"/>
    <property type="match status" value="1"/>
</dbReference>
<dbReference type="RefSeq" id="WP_406824572.1">
    <property type="nucleotide sequence ID" value="NZ_CP157485.1"/>
</dbReference>
<evidence type="ECO:0000256" key="8">
    <source>
        <dbReference type="ARBA" id="ARBA00047883"/>
    </source>
</evidence>
<comment type="similarity">
    <text evidence="9 10">Belongs to the thiamine-phosphate synthase family.</text>
</comment>
<dbReference type="CDD" id="cd00564">
    <property type="entry name" value="TMP_TenI"/>
    <property type="match status" value="1"/>
</dbReference>
<feature type="binding site" evidence="9">
    <location>
        <position position="65"/>
    </location>
    <ligand>
        <name>4-amino-2-methyl-5-(diphosphooxymethyl)pyrimidine</name>
        <dbReference type="ChEBI" id="CHEBI:57841"/>
    </ligand>
</feature>
<name>A0AAU7K3N5_9SPHI</name>
<dbReference type="EMBL" id="CP157485">
    <property type="protein sequence ID" value="XBO47108.1"/>
    <property type="molecule type" value="Genomic_DNA"/>
</dbReference>
<evidence type="ECO:0000256" key="3">
    <source>
        <dbReference type="ARBA" id="ARBA00022723"/>
    </source>
</evidence>
<evidence type="ECO:0000256" key="1">
    <source>
        <dbReference type="ARBA" id="ARBA00005165"/>
    </source>
</evidence>
<keyword evidence="5 9" id="KW-0784">Thiamine biosynthesis</keyword>
<comment type="catalytic activity">
    <reaction evidence="7 9 10">
        <text>2-(2-carboxy-4-methylthiazol-5-yl)ethyl phosphate + 4-amino-2-methyl-5-(diphosphooxymethyl)pyrimidine + 2 H(+) = thiamine phosphate + CO2 + diphosphate</text>
        <dbReference type="Rhea" id="RHEA:47848"/>
        <dbReference type="ChEBI" id="CHEBI:15378"/>
        <dbReference type="ChEBI" id="CHEBI:16526"/>
        <dbReference type="ChEBI" id="CHEBI:33019"/>
        <dbReference type="ChEBI" id="CHEBI:37575"/>
        <dbReference type="ChEBI" id="CHEBI:57841"/>
        <dbReference type="ChEBI" id="CHEBI:62890"/>
        <dbReference type="EC" id="2.5.1.3"/>
    </reaction>
</comment>
<feature type="binding site" evidence="9">
    <location>
        <position position="166"/>
    </location>
    <ligand>
        <name>2-[(2R,5Z)-2-carboxy-4-methylthiazol-5(2H)-ylidene]ethyl phosphate</name>
        <dbReference type="ChEBI" id="CHEBI:62899"/>
    </ligand>
</feature>
<keyword evidence="4 9" id="KW-0460">Magnesium</keyword>
<feature type="domain" description="Thiamine phosphate synthase/TenI" evidence="12">
    <location>
        <begin position="14"/>
        <end position="188"/>
    </location>
</feature>
<dbReference type="InterPro" id="IPR036206">
    <property type="entry name" value="ThiamineP_synth_sf"/>
</dbReference>
<dbReference type="NCBIfam" id="NF000736">
    <property type="entry name" value="PRK00043.2-3"/>
    <property type="match status" value="1"/>
</dbReference>
<feature type="binding site" evidence="9">
    <location>
        <position position="104"/>
    </location>
    <ligand>
        <name>4-amino-2-methyl-5-(diphosphooxymethyl)pyrimidine</name>
        <dbReference type="ChEBI" id="CHEBI:57841"/>
    </ligand>
</feature>
<feature type="binding site" evidence="9">
    <location>
        <position position="85"/>
    </location>
    <ligand>
        <name>Mg(2+)</name>
        <dbReference type="ChEBI" id="CHEBI:18420"/>
    </ligand>
</feature>
<comment type="pathway">
    <text evidence="1 9 11">Cofactor biosynthesis; thiamine diphosphate biosynthesis; thiamine phosphate from 4-amino-2-methyl-5-diphosphomethylpyrimidine and 4-methyl-5-(2-phosphoethyl)-thiazole: step 1/1.</text>
</comment>
<evidence type="ECO:0000256" key="2">
    <source>
        <dbReference type="ARBA" id="ARBA00022679"/>
    </source>
</evidence>
<dbReference type="NCBIfam" id="TIGR00693">
    <property type="entry name" value="thiE"/>
    <property type="match status" value="1"/>
</dbReference>
<organism evidence="13">
    <name type="scientific">Pedobacter sp. KACC 23697</name>
    <dbReference type="NCBI Taxonomy" id="3149230"/>
    <lineage>
        <taxon>Bacteria</taxon>
        <taxon>Pseudomonadati</taxon>
        <taxon>Bacteroidota</taxon>
        <taxon>Sphingobacteriia</taxon>
        <taxon>Sphingobacteriales</taxon>
        <taxon>Sphingobacteriaceae</taxon>
        <taxon>Pedobacter</taxon>
    </lineage>
</organism>
<dbReference type="PANTHER" id="PTHR20857:SF15">
    <property type="entry name" value="THIAMINE-PHOSPHATE SYNTHASE"/>
    <property type="match status" value="1"/>
</dbReference>
<keyword evidence="2 9" id="KW-0808">Transferase</keyword>
<gene>
    <name evidence="9" type="primary">thiE</name>
    <name evidence="13" type="ORF">ABEG20_17625</name>
</gene>
<dbReference type="PANTHER" id="PTHR20857">
    <property type="entry name" value="THIAMINE-PHOSPHATE PYROPHOSPHORYLASE"/>
    <property type="match status" value="1"/>
</dbReference>
<evidence type="ECO:0000259" key="12">
    <source>
        <dbReference type="Pfam" id="PF02581"/>
    </source>
</evidence>
<comment type="function">
    <text evidence="9">Condenses 4-methyl-5-(beta-hydroxyethyl)thiazole monophosphate (THZ-P) and 2-methyl-4-amino-5-hydroxymethyl pyrimidine pyrophosphate (HMP-PP) to form thiamine monophosphate (TMP).</text>
</comment>
<proteinExistence type="inferred from homology"/>
<dbReference type="GO" id="GO:0005737">
    <property type="term" value="C:cytoplasm"/>
    <property type="evidence" value="ECO:0007669"/>
    <property type="project" value="TreeGrafter"/>
</dbReference>
<dbReference type="AlphaFoldDB" id="A0AAU7K3N5"/>
<comment type="caution">
    <text evidence="9">Lacks conserved residue(s) required for the propagation of feature annotation.</text>
</comment>
<dbReference type="HAMAP" id="MF_00097">
    <property type="entry name" value="TMP_synthase"/>
    <property type="match status" value="1"/>
</dbReference>
<dbReference type="InterPro" id="IPR022998">
    <property type="entry name" value="ThiamineP_synth_TenI"/>
</dbReference>
<dbReference type="Gene3D" id="3.20.20.70">
    <property type="entry name" value="Aldolase class I"/>
    <property type="match status" value="1"/>
</dbReference>
<sequence>MIQPLQYISQTPKKGTHIDAIEQVLQAGGKWIQLRIKHQAETEILPFAQAAQALCESYGAKLIINDYPHLAKAVNSYGVHLGLQDMPIPEARKIIGKHQIIGGTANTFEHILQRVAEGADYIGLGPFRFTRTKENLSPIVGLDGYRKLMEKVRKAGINTPIIAIGGIEAADIPAILETGIYGIAISAALTNQIQTSTVLAEINNKIHHASALKP</sequence>
<dbReference type="InterPro" id="IPR013785">
    <property type="entry name" value="Aldolase_TIM"/>
</dbReference>